<reference evidence="1" key="2">
    <citation type="submission" date="2022-06" db="UniProtKB">
        <authorList>
            <consortium name="EnsemblMetazoa"/>
        </authorList>
    </citation>
    <scope>IDENTIFICATION</scope>
    <source>
        <strain evidence="1">PS312</strain>
    </source>
</reference>
<dbReference type="EnsemblMetazoa" id="PPA19707.1">
    <property type="protein sequence ID" value="PPA19707.1"/>
    <property type="gene ID" value="WBGene00109261"/>
</dbReference>
<sequence length="73" mass="7904">MDDYAASPGLVANRQYPPTDRPFLMAASLIVTIMENFLLAVIFLDNLSFLPSSITPSGGTKTLMLRPCAVQNS</sequence>
<keyword evidence="2" id="KW-1185">Reference proteome</keyword>
<accession>A0A2A6BJN1</accession>
<accession>A0A8R1UCG3</accession>
<dbReference type="Proteomes" id="UP000005239">
    <property type="component" value="Unassembled WGS sequence"/>
</dbReference>
<evidence type="ECO:0000313" key="2">
    <source>
        <dbReference type="Proteomes" id="UP000005239"/>
    </source>
</evidence>
<protein>
    <submittedName>
        <fullName evidence="1">Uncharacterized protein</fullName>
    </submittedName>
</protein>
<proteinExistence type="predicted"/>
<name>A0A2A6BJN1_PRIPA</name>
<organism evidence="1 2">
    <name type="scientific">Pristionchus pacificus</name>
    <name type="common">Parasitic nematode worm</name>
    <dbReference type="NCBI Taxonomy" id="54126"/>
    <lineage>
        <taxon>Eukaryota</taxon>
        <taxon>Metazoa</taxon>
        <taxon>Ecdysozoa</taxon>
        <taxon>Nematoda</taxon>
        <taxon>Chromadorea</taxon>
        <taxon>Rhabditida</taxon>
        <taxon>Rhabditina</taxon>
        <taxon>Diplogasteromorpha</taxon>
        <taxon>Diplogasteroidea</taxon>
        <taxon>Neodiplogasteridae</taxon>
        <taxon>Pristionchus</taxon>
    </lineage>
</organism>
<dbReference type="AlphaFoldDB" id="A0A2A6BJN1"/>
<evidence type="ECO:0000313" key="1">
    <source>
        <dbReference type="EnsemblMetazoa" id="PPA19707.1"/>
    </source>
</evidence>
<gene>
    <name evidence="1" type="primary">WBGene00109261</name>
</gene>
<reference evidence="2" key="1">
    <citation type="journal article" date="2008" name="Nat. Genet.">
        <title>The Pristionchus pacificus genome provides a unique perspective on nematode lifestyle and parasitism.</title>
        <authorList>
            <person name="Dieterich C."/>
            <person name="Clifton S.W."/>
            <person name="Schuster L.N."/>
            <person name="Chinwalla A."/>
            <person name="Delehaunty K."/>
            <person name="Dinkelacker I."/>
            <person name="Fulton L."/>
            <person name="Fulton R."/>
            <person name="Godfrey J."/>
            <person name="Minx P."/>
            <person name="Mitreva M."/>
            <person name="Roeseler W."/>
            <person name="Tian H."/>
            <person name="Witte H."/>
            <person name="Yang S.P."/>
            <person name="Wilson R.K."/>
            <person name="Sommer R.J."/>
        </authorList>
    </citation>
    <scope>NUCLEOTIDE SEQUENCE [LARGE SCALE GENOMIC DNA]</scope>
    <source>
        <strain evidence="2">PS312</strain>
    </source>
</reference>